<evidence type="ECO:0000256" key="4">
    <source>
        <dbReference type="ARBA" id="ARBA00022741"/>
    </source>
</evidence>
<dbReference type="Gene3D" id="1.10.20.140">
    <property type="match status" value="1"/>
</dbReference>
<evidence type="ECO:0000256" key="3">
    <source>
        <dbReference type="ARBA" id="ARBA00022712"/>
    </source>
</evidence>
<evidence type="ECO:0000256" key="6">
    <source>
        <dbReference type="RuleBase" id="RU003785"/>
    </source>
</evidence>
<evidence type="ECO:0000256" key="7">
    <source>
        <dbReference type="SAM" id="MobiDB-lite"/>
    </source>
</evidence>
<keyword evidence="4 6" id="KW-0547">Nucleotide-binding</keyword>
<dbReference type="OrthoDB" id="775260at2759"/>
<feature type="region of interest" description="Disordered" evidence="7">
    <location>
        <begin position="1"/>
        <end position="32"/>
    </location>
</feature>
<dbReference type="InterPro" id="IPR018022">
    <property type="entry name" value="IPT"/>
</dbReference>
<comment type="caution">
    <text evidence="8">The sequence shown here is derived from an EMBL/GenBank/DDBJ whole genome shotgun (WGS) entry which is preliminary data.</text>
</comment>
<evidence type="ECO:0000313" key="9">
    <source>
        <dbReference type="Proteomes" id="UP000321393"/>
    </source>
</evidence>
<dbReference type="AlphaFoldDB" id="A0A5A7TFW5"/>
<dbReference type="GO" id="GO:0006400">
    <property type="term" value="P:tRNA modification"/>
    <property type="evidence" value="ECO:0007669"/>
    <property type="project" value="TreeGrafter"/>
</dbReference>
<organism evidence="8 9">
    <name type="scientific">Cucumis melo var. makuwa</name>
    <name type="common">Oriental melon</name>
    <dbReference type="NCBI Taxonomy" id="1194695"/>
    <lineage>
        <taxon>Eukaryota</taxon>
        <taxon>Viridiplantae</taxon>
        <taxon>Streptophyta</taxon>
        <taxon>Embryophyta</taxon>
        <taxon>Tracheophyta</taxon>
        <taxon>Spermatophyta</taxon>
        <taxon>Magnoliopsida</taxon>
        <taxon>eudicotyledons</taxon>
        <taxon>Gunneridae</taxon>
        <taxon>Pentapetalae</taxon>
        <taxon>rosids</taxon>
        <taxon>fabids</taxon>
        <taxon>Cucurbitales</taxon>
        <taxon>Cucurbitaceae</taxon>
        <taxon>Benincaseae</taxon>
        <taxon>Cucumis</taxon>
    </lineage>
</organism>
<reference evidence="8 9" key="1">
    <citation type="submission" date="2019-08" db="EMBL/GenBank/DDBJ databases">
        <title>Draft genome sequences of two oriental melons (Cucumis melo L. var makuwa).</title>
        <authorList>
            <person name="Kwon S.-Y."/>
        </authorList>
    </citation>
    <scope>NUCLEOTIDE SEQUENCE [LARGE SCALE GENOMIC DNA]</scope>
    <source>
        <strain evidence="9">cv. SW 3</strain>
        <tissue evidence="8">Leaf</tissue>
    </source>
</reference>
<dbReference type="GO" id="GO:0052381">
    <property type="term" value="F:tRNA dimethylallyltransferase activity"/>
    <property type="evidence" value="ECO:0007669"/>
    <property type="project" value="InterPro"/>
</dbReference>
<dbReference type="InterPro" id="IPR039657">
    <property type="entry name" value="Dimethylallyltransferase"/>
</dbReference>
<dbReference type="EMBL" id="SSTE01017007">
    <property type="protein sequence ID" value="KAA0040936.1"/>
    <property type="molecule type" value="Genomic_DNA"/>
</dbReference>
<dbReference type="GO" id="GO:0009691">
    <property type="term" value="P:cytokinin biosynthetic process"/>
    <property type="evidence" value="ECO:0007669"/>
    <property type="project" value="UniProtKB-KW"/>
</dbReference>
<gene>
    <name evidence="8" type="ORF">E6C27_scaffold125G001280</name>
</gene>
<dbReference type="Pfam" id="PF01715">
    <property type="entry name" value="IPPT"/>
    <property type="match status" value="1"/>
</dbReference>
<dbReference type="SUPFAM" id="SSF52540">
    <property type="entry name" value="P-loop containing nucleoside triphosphate hydrolases"/>
    <property type="match status" value="2"/>
</dbReference>
<dbReference type="HAMAP" id="MF_00185">
    <property type="entry name" value="IPP_trans"/>
    <property type="match status" value="1"/>
</dbReference>
<sequence length="517" mass="58081">MVRIGATKCTGQRPTKGKRRRASDEGQTTMGKRRWASDDEQLTMAGVAMAIVDGGTRTESANSIMGREKPKMVVIMGPTGSGKSRLAIDLASYFPVEIINADSMQVYRGLDVLTNKVPPEDQNGVPHHLLGTVSPDVEFTAKDFRNSAVHVIDGIISRGCLPMIVGGTNYYIQALVSLFLLDDSAENVGGGCSIYPGDEELGVDLDEGRDGLKYDHNHLKEIDPVSANRIHPNNHRKINQYLSLYYRTGVLPSTLFQGKAAENWGQADSFRYDCCLICVDASVPQLDEHVDSRVDIMMAAGLLDEVYDIYDPNANYTRGLRQAIGVREFEEFLRYYIPEGGFKKESAGFSPKNLMECNEILKESMRSILSSPCDGQPSLLLKEAVDNVKLNTRRLVRRQIFKKFSASTSSLVSVLSYWYHSNFNMGKEVKKMAQKRFEEKLEAFDHKISGMRVELHELPAIEENLMTLAKSIERLGVQEEKHQQLLIMYVEGISKEHSCLRRSSLLPYWLSYSNQFH</sequence>
<dbReference type="Proteomes" id="UP000321393">
    <property type="component" value="Unassembled WGS sequence"/>
</dbReference>
<dbReference type="GO" id="GO:0005739">
    <property type="term" value="C:mitochondrion"/>
    <property type="evidence" value="ECO:0007669"/>
    <property type="project" value="TreeGrafter"/>
</dbReference>
<dbReference type="PANTHER" id="PTHR11088">
    <property type="entry name" value="TRNA DIMETHYLALLYLTRANSFERASE"/>
    <property type="match status" value="1"/>
</dbReference>
<dbReference type="NCBIfam" id="TIGR00174">
    <property type="entry name" value="miaA"/>
    <property type="match status" value="1"/>
</dbReference>
<accession>A0A5A7TFW5</accession>
<evidence type="ECO:0000313" key="8">
    <source>
        <dbReference type="EMBL" id="KAA0040936.1"/>
    </source>
</evidence>
<comment type="similarity">
    <text evidence="1 6">Belongs to the IPP transferase family.</text>
</comment>
<protein>
    <submittedName>
        <fullName evidence="8">tRNA dimethylallyltransferase 2</fullName>
    </submittedName>
</protein>
<evidence type="ECO:0000256" key="2">
    <source>
        <dbReference type="ARBA" id="ARBA00022679"/>
    </source>
</evidence>
<name>A0A5A7TFW5_CUCMM</name>
<evidence type="ECO:0000256" key="5">
    <source>
        <dbReference type="ARBA" id="ARBA00022840"/>
    </source>
</evidence>
<keyword evidence="3" id="KW-0203">Cytokinin biosynthesis</keyword>
<dbReference type="PANTHER" id="PTHR11088:SF82">
    <property type="entry name" value="TRNA DIMETHYLALLYLTRANSFERASE 2"/>
    <property type="match status" value="1"/>
</dbReference>
<proteinExistence type="inferred from homology"/>
<keyword evidence="2 6" id="KW-0808">Transferase</keyword>
<evidence type="ECO:0000256" key="1">
    <source>
        <dbReference type="ARBA" id="ARBA00005842"/>
    </source>
</evidence>
<dbReference type="Gene3D" id="3.40.50.300">
    <property type="entry name" value="P-loop containing nucleotide triphosphate hydrolases"/>
    <property type="match status" value="1"/>
</dbReference>
<dbReference type="STRING" id="1194695.A0A5A7TFW5"/>
<keyword evidence="5 6" id="KW-0067">ATP-binding</keyword>
<dbReference type="GO" id="GO:0005524">
    <property type="term" value="F:ATP binding"/>
    <property type="evidence" value="ECO:0007669"/>
    <property type="project" value="UniProtKB-KW"/>
</dbReference>
<dbReference type="InterPro" id="IPR027417">
    <property type="entry name" value="P-loop_NTPase"/>
</dbReference>